<reference evidence="1 2" key="1">
    <citation type="submission" date="2018-04" db="EMBL/GenBank/DDBJ databases">
        <title>Chryseobacterium oncorhynchi 701B-08T from rainbow trout, and Chryseobacterium viscerum 687B-08T from diseased fish.</title>
        <authorList>
            <person name="Jeong J.-J."/>
            <person name="Lee Y.J."/>
            <person name="Pathiraja D."/>
            <person name="Park B."/>
            <person name="Choi I.-G."/>
            <person name="Kim K.D."/>
        </authorList>
    </citation>
    <scope>NUCLEOTIDE SEQUENCE [LARGE SCALE GENOMIC DNA]</scope>
    <source>
        <strain evidence="1 2">687B-08</strain>
    </source>
</reference>
<evidence type="ECO:0000313" key="1">
    <source>
        <dbReference type="EMBL" id="PWN61038.1"/>
    </source>
</evidence>
<dbReference type="InterPro" id="IPR005901">
    <property type="entry name" value="GLPGLI"/>
</dbReference>
<proteinExistence type="predicted"/>
<dbReference type="NCBIfam" id="TIGR01200">
    <property type="entry name" value="GLPGLI"/>
    <property type="match status" value="1"/>
</dbReference>
<comment type="caution">
    <text evidence="1">The sequence shown here is derived from an EMBL/GenBank/DDBJ whole genome shotgun (WGS) entry which is preliminary data.</text>
</comment>
<gene>
    <name evidence="1" type="ORF">C1634_013320</name>
</gene>
<accession>A0A316WPD0</accession>
<protein>
    <recommendedName>
        <fullName evidence="3">GLPGLI family protein</fullName>
    </recommendedName>
</protein>
<sequence length="258" mass="30711">MKKLIIFFILLSVKLISQTSFNVVYEADYKLQYKMLNVQNAKLEEAAFALLINEKESYFKNMNKYVGDSLRYEKRLDENSSNGKYFTPFRENIGTTNGKIYVTAPISNKNFKYEENNDIDWKLINEYKTIGRYKVQKATSKKYGRNWIAWFAKDIPFPFGPYKFNKLPGLIVEVYDDNNEYHYTLYKFGKRKYVCKSANMNTDAKFVEKSKIFDYQRKEIADQNQFNEVIEDKETLNMLRKKSSERAKQYNPIELSIY</sequence>
<organism evidence="1 2">
    <name type="scientific">Chryseobacterium viscerum</name>
    <dbReference type="NCBI Taxonomy" id="1037377"/>
    <lineage>
        <taxon>Bacteria</taxon>
        <taxon>Pseudomonadati</taxon>
        <taxon>Bacteroidota</taxon>
        <taxon>Flavobacteriia</taxon>
        <taxon>Flavobacteriales</taxon>
        <taxon>Weeksellaceae</taxon>
        <taxon>Chryseobacterium group</taxon>
        <taxon>Chryseobacterium</taxon>
    </lineage>
</organism>
<dbReference type="AlphaFoldDB" id="A0A316WPD0"/>
<name>A0A316WPD0_9FLAO</name>
<evidence type="ECO:0008006" key="3">
    <source>
        <dbReference type="Google" id="ProtNLM"/>
    </source>
</evidence>
<dbReference type="RefSeq" id="WP_109738570.1">
    <property type="nucleotide sequence ID" value="NZ_PPEG02000005.1"/>
</dbReference>
<evidence type="ECO:0000313" key="2">
    <source>
        <dbReference type="Proteomes" id="UP000236413"/>
    </source>
</evidence>
<dbReference type="EMBL" id="PPEG02000005">
    <property type="protein sequence ID" value="PWN61038.1"/>
    <property type="molecule type" value="Genomic_DNA"/>
</dbReference>
<dbReference type="Proteomes" id="UP000236413">
    <property type="component" value="Unassembled WGS sequence"/>
</dbReference>